<dbReference type="Proteomes" id="UP000325755">
    <property type="component" value="Chromosome"/>
</dbReference>
<feature type="transmembrane region" description="Helical" evidence="1">
    <location>
        <begin position="281"/>
        <end position="304"/>
    </location>
</feature>
<feature type="transmembrane region" description="Helical" evidence="1">
    <location>
        <begin position="250"/>
        <end position="269"/>
    </location>
</feature>
<dbReference type="InParanoid" id="A0A5Q0BDP3"/>
<dbReference type="InterPro" id="IPR006201">
    <property type="entry name" value="Neur_channel"/>
</dbReference>
<sequence>MMRHILTLLLLIFVSEGVLHAEELQIPENAPRPLKVGVAVTVNNISKINDQVGTMEAEVDVQLRWKDPDLVFDSRVVGMNRMEFNHESAEKKLAGIWTPALTVANVTMQSTEKGLFIYPNGTVVLIQRVKGVFNVKYRLDAFPFDTQSLAVSIVSEKYDTNQIELVHDQRDINDSGLGKDVRLSAWRPQALTFSSSYTSGWDKRNYPAMQAKIVLVRNSFPHLLMIVMPFFLVMLVPTIGMFYTKLGIQFRLNFWAGSVLALIALSFTYAQRYSGLPPDSIITQVIVIGAGYQTLMTVLTVTLFDQDYTDRYFSNTVLVQEIIIYLRWAIPLGLAGLILSRIMLTAYIV</sequence>
<keyword evidence="1" id="KW-1133">Transmembrane helix</keyword>
<dbReference type="EMBL" id="CP044205">
    <property type="protein sequence ID" value="QFY41920.1"/>
    <property type="molecule type" value="Genomic_DNA"/>
</dbReference>
<evidence type="ECO:0000256" key="1">
    <source>
        <dbReference type="SAM" id="Phobius"/>
    </source>
</evidence>
<feature type="domain" description="Neurotransmitter-gated ion-channel ligand-binding" evidence="2">
    <location>
        <begin position="26"/>
        <end position="218"/>
    </location>
</feature>
<evidence type="ECO:0000313" key="4">
    <source>
        <dbReference type="Proteomes" id="UP000325755"/>
    </source>
</evidence>
<evidence type="ECO:0000313" key="3">
    <source>
        <dbReference type="EMBL" id="QFY41920.1"/>
    </source>
</evidence>
<dbReference type="SUPFAM" id="SSF63712">
    <property type="entry name" value="Nicotinic receptor ligand binding domain-like"/>
    <property type="match status" value="1"/>
</dbReference>
<dbReference type="InterPro" id="IPR036734">
    <property type="entry name" value="Neur_chan_lig-bd_sf"/>
</dbReference>
<keyword evidence="4" id="KW-1185">Reference proteome</keyword>
<protein>
    <recommendedName>
        <fullName evidence="2">Neurotransmitter-gated ion-channel ligand-binding domain-containing protein</fullName>
    </recommendedName>
</protein>
<feature type="transmembrane region" description="Helical" evidence="1">
    <location>
        <begin position="223"/>
        <end position="243"/>
    </location>
</feature>
<dbReference type="RefSeq" id="WP_153247904.1">
    <property type="nucleotide sequence ID" value="NZ_CP044205.1"/>
</dbReference>
<dbReference type="PANTHER" id="PTHR18945">
    <property type="entry name" value="NEUROTRANSMITTER GATED ION CHANNEL"/>
    <property type="match status" value="1"/>
</dbReference>
<keyword evidence="1" id="KW-0812">Transmembrane</keyword>
<dbReference type="Pfam" id="PF02931">
    <property type="entry name" value="Neur_chan_LBD"/>
    <property type="match status" value="1"/>
</dbReference>
<name>A0A5Q0BDP3_9GAMM</name>
<dbReference type="KEGG" id="mmob:F6R98_04135"/>
<reference evidence="3 4" key="1">
    <citation type="submission" date="2019-09" db="EMBL/GenBank/DDBJ databases">
        <title>Ecophysiology of the spiral-shaped methanotroph Methylospira mobilis as revealed by the complete genome sequence.</title>
        <authorList>
            <person name="Oshkin I.Y."/>
            <person name="Dedysh S.N."/>
            <person name="Miroshnikov K."/>
            <person name="Danilova O.V."/>
            <person name="Hakobyan A."/>
            <person name="Liesack W."/>
        </authorList>
    </citation>
    <scope>NUCLEOTIDE SEQUENCE [LARGE SCALE GENOMIC DNA]</scope>
    <source>
        <strain evidence="3 4">Shm1</strain>
    </source>
</reference>
<evidence type="ECO:0000259" key="2">
    <source>
        <dbReference type="Pfam" id="PF02931"/>
    </source>
</evidence>
<feature type="transmembrane region" description="Helical" evidence="1">
    <location>
        <begin position="325"/>
        <end position="348"/>
    </location>
</feature>
<dbReference type="Gene3D" id="2.70.170.10">
    <property type="entry name" value="Neurotransmitter-gated ion-channel ligand-binding domain"/>
    <property type="match status" value="1"/>
</dbReference>
<dbReference type="GO" id="GO:0016020">
    <property type="term" value="C:membrane"/>
    <property type="evidence" value="ECO:0007669"/>
    <property type="project" value="InterPro"/>
</dbReference>
<gene>
    <name evidence="3" type="ORF">F6R98_04135</name>
</gene>
<dbReference type="OrthoDB" id="1326189at2"/>
<proteinExistence type="predicted"/>
<keyword evidence="1" id="KW-0472">Membrane</keyword>
<dbReference type="GO" id="GO:0005230">
    <property type="term" value="F:extracellular ligand-gated monoatomic ion channel activity"/>
    <property type="evidence" value="ECO:0007669"/>
    <property type="project" value="InterPro"/>
</dbReference>
<organism evidence="3 4">
    <name type="scientific">Candidatus Methylospira mobilis</name>
    <dbReference type="NCBI Taxonomy" id="1808979"/>
    <lineage>
        <taxon>Bacteria</taxon>
        <taxon>Pseudomonadati</taxon>
        <taxon>Pseudomonadota</taxon>
        <taxon>Gammaproteobacteria</taxon>
        <taxon>Methylococcales</taxon>
        <taxon>Methylococcaceae</taxon>
        <taxon>Candidatus Methylospira</taxon>
    </lineage>
</organism>
<dbReference type="AlphaFoldDB" id="A0A5Q0BDP3"/>
<dbReference type="InterPro" id="IPR006202">
    <property type="entry name" value="Neur_chan_lig-bd"/>
</dbReference>
<accession>A0A5Q0BDP3</accession>
<dbReference type="GO" id="GO:0004888">
    <property type="term" value="F:transmembrane signaling receptor activity"/>
    <property type="evidence" value="ECO:0007669"/>
    <property type="project" value="InterPro"/>
</dbReference>